<keyword evidence="3 7" id="KW-0378">Hydrolase</keyword>
<feature type="domain" description="AB hydrolase-1" evidence="5">
    <location>
        <begin position="89"/>
        <end position="286"/>
    </location>
</feature>
<feature type="signal peptide" evidence="4">
    <location>
        <begin position="1"/>
        <end position="23"/>
    </location>
</feature>
<dbReference type="EMBL" id="SUMB01000012">
    <property type="protein sequence ID" value="TJZ44584.1"/>
    <property type="molecule type" value="Genomic_DNA"/>
</dbReference>
<dbReference type="InterPro" id="IPR013595">
    <property type="entry name" value="Pept_S33_TAP-like_C"/>
</dbReference>
<dbReference type="GO" id="GO:0016787">
    <property type="term" value="F:hydrolase activity"/>
    <property type="evidence" value="ECO:0007669"/>
    <property type="project" value="UniProtKB-KW"/>
</dbReference>
<evidence type="ECO:0000259" key="6">
    <source>
        <dbReference type="Pfam" id="PF08386"/>
    </source>
</evidence>
<dbReference type="RefSeq" id="WP_136743343.1">
    <property type="nucleotide sequence ID" value="NZ_SUMB01000012.1"/>
</dbReference>
<dbReference type="Pfam" id="PF00561">
    <property type="entry name" value="Abhydrolase_1"/>
    <property type="match status" value="1"/>
</dbReference>
<name>A0A4U0N4Q6_9ACTN</name>
<dbReference type="Gene3D" id="3.40.50.1820">
    <property type="entry name" value="alpha/beta hydrolase"/>
    <property type="match status" value="1"/>
</dbReference>
<feature type="chain" id="PRO_5039730664" evidence="4">
    <location>
        <begin position="24"/>
        <end position="505"/>
    </location>
</feature>
<protein>
    <submittedName>
        <fullName evidence="7">Alpha/beta hydrolase</fullName>
    </submittedName>
</protein>
<comment type="similarity">
    <text evidence="1">Belongs to the peptidase S33 family.</text>
</comment>
<sequence length="505" mass="55312">MRVAATALTVVALMASGPAAPSAVPVAWPGGSGPLTWHVCPPTKSVPHDSPLRCASVQVPVDYARPEGPRVKLTVSRLRASDPRHRRGVLLLNPGGPGGPGVAMPVWWSATVPASVRAHYDLIGFDTRGLAASSGVSCHLSVHQLDNLPLAPPLYGKPFSATAELQRSVGRSCARHAGPLVPTMYTKNNARDMDRIRAALKERRISYYGVSYGSYLGAVYAQMFPRRTERLILDSVVDTSATWRRRFRLLGLGSEQRYPDFTHYLATHDATYHLGRDTGRVGRILFTLIHRLDRHPVVVGRHKVSGTVLRQLTLQGLYSDSDFRNLALLWQFLAHAPGAPSAERVRTPLDALYAKALDPVFNQLVQPSAAATMCQDDRSWPRSVAPYRRSLREDSRRYPVSGPMSSDIFPCAFWPYRPREAPAKITGRGPRNILLLQNLRDPATPYIGAQATRRALGRRAALAGVEQGGHGVYGFTPNRCASAVATAWLVDGALPRRDIRCPGTR</sequence>
<feature type="domain" description="Peptidase S33 tripeptidyl aminopeptidase-like C-terminal" evidence="6">
    <location>
        <begin position="405"/>
        <end position="501"/>
    </location>
</feature>
<evidence type="ECO:0000259" key="5">
    <source>
        <dbReference type="Pfam" id="PF00561"/>
    </source>
</evidence>
<evidence type="ECO:0000256" key="3">
    <source>
        <dbReference type="ARBA" id="ARBA00022801"/>
    </source>
</evidence>
<proteinExistence type="inferred from homology"/>
<evidence type="ECO:0000256" key="4">
    <source>
        <dbReference type="SAM" id="SignalP"/>
    </source>
</evidence>
<dbReference type="InterPro" id="IPR000073">
    <property type="entry name" value="AB_hydrolase_1"/>
</dbReference>
<keyword evidence="2 4" id="KW-0732">Signal</keyword>
<evidence type="ECO:0000313" key="8">
    <source>
        <dbReference type="Proteomes" id="UP000308697"/>
    </source>
</evidence>
<gene>
    <name evidence="7" type="ORF">FCH28_30110</name>
</gene>
<dbReference type="InterPro" id="IPR029058">
    <property type="entry name" value="AB_hydrolase_fold"/>
</dbReference>
<dbReference type="PANTHER" id="PTHR43248">
    <property type="entry name" value="2-SUCCINYL-6-HYDROXY-2,4-CYCLOHEXADIENE-1-CARBOXYLATE SYNTHASE"/>
    <property type="match status" value="1"/>
</dbReference>
<dbReference type="InterPro" id="IPR051601">
    <property type="entry name" value="Serine_prot/Carboxylest_S33"/>
</dbReference>
<accession>A0A4U0N4Q6</accession>
<evidence type="ECO:0000256" key="1">
    <source>
        <dbReference type="ARBA" id="ARBA00010088"/>
    </source>
</evidence>
<dbReference type="Proteomes" id="UP000308697">
    <property type="component" value="Unassembled WGS sequence"/>
</dbReference>
<dbReference type="AlphaFoldDB" id="A0A4U0N4Q6"/>
<reference evidence="7 8" key="1">
    <citation type="submission" date="2019-04" db="EMBL/GenBank/DDBJ databases">
        <title>Streptomyces piniterrae sp. nov., a heliquinomycin-producing actinomycete isolated from rhizosphere soil of Pinus yunnanensis.</title>
        <authorList>
            <person name="Zhuang X."/>
            <person name="Zhao J."/>
        </authorList>
    </citation>
    <scope>NUCLEOTIDE SEQUENCE [LARGE SCALE GENOMIC DNA]</scope>
    <source>
        <strain evidence="8">jys28</strain>
    </source>
</reference>
<dbReference type="PANTHER" id="PTHR43248:SF29">
    <property type="entry name" value="TRIPEPTIDYL AMINOPEPTIDASE"/>
    <property type="match status" value="1"/>
</dbReference>
<dbReference type="Pfam" id="PF08386">
    <property type="entry name" value="Abhydrolase_4"/>
    <property type="match status" value="1"/>
</dbReference>
<organism evidence="7 8">
    <name type="scientific">Streptomyces piniterrae</name>
    <dbReference type="NCBI Taxonomy" id="2571125"/>
    <lineage>
        <taxon>Bacteria</taxon>
        <taxon>Bacillati</taxon>
        <taxon>Actinomycetota</taxon>
        <taxon>Actinomycetes</taxon>
        <taxon>Kitasatosporales</taxon>
        <taxon>Streptomycetaceae</taxon>
        <taxon>Streptomyces</taxon>
    </lineage>
</organism>
<comment type="caution">
    <text evidence="7">The sequence shown here is derived from an EMBL/GenBank/DDBJ whole genome shotgun (WGS) entry which is preliminary data.</text>
</comment>
<evidence type="ECO:0000256" key="2">
    <source>
        <dbReference type="ARBA" id="ARBA00022729"/>
    </source>
</evidence>
<dbReference type="SUPFAM" id="SSF53474">
    <property type="entry name" value="alpha/beta-Hydrolases"/>
    <property type="match status" value="1"/>
</dbReference>
<keyword evidence="8" id="KW-1185">Reference proteome</keyword>
<dbReference type="OrthoDB" id="4447445at2"/>
<evidence type="ECO:0000313" key="7">
    <source>
        <dbReference type="EMBL" id="TJZ44584.1"/>
    </source>
</evidence>